<dbReference type="AlphaFoldDB" id="A0A0J6TET6"/>
<dbReference type="Proteomes" id="UP000036449">
    <property type="component" value="Unassembled WGS sequence"/>
</dbReference>
<accession>A0A0J6TET6</accession>
<name>A0A0J6TET6_9HYPH</name>
<evidence type="ECO:0000313" key="3">
    <source>
        <dbReference type="EMBL" id="KMO44422.1"/>
    </source>
</evidence>
<evidence type="ECO:0000313" key="4">
    <source>
        <dbReference type="Proteomes" id="UP000036449"/>
    </source>
</evidence>
<feature type="domain" description="Tip attachment protein J" evidence="1">
    <location>
        <begin position="233"/>
        <end position="420"/>
    </location>
</feature>
<reference evidence="3 4" key="1">
    <citation type="submission" date="2015-03" db="EMBL/GenBank/DDBJ databases">
        <title>Genome sequencing of Methylobacterium tarhaniae DSM 25844.</title>
        <authorList>
            <person name="Chaudhry V."/>
            <person name="Patil P.B."/>
        </authorList>
    </citation>
    <scope>NUCLEOTIDE SEQUENCE [LARGE SCALE GENOMIC DNA]</scope>
    <source>
        <strain evidence="3 4">DSM 25844</strain>
    </source>
</reference>
<protein>
    <submittedName>
        <fullName evidence="3">Uncharacterized protein</fullName>
    </submittedName>
</protein>
<gene>
    <name evidence="3" type="ORF">VQ03_03205</name>
</gene>
<dbReference type="Pfam" id="PF23666">
    <property type="entry name" value="Rcc01698_C"/>
    <property type="match status" value="1"/>
</dbReference>
<organism evidence="3 4">
    <name type="scientific">Methylobacterium tarhaniae</name>
    <dbReference type="NCBI Taxonomy" id="1187852"/>
    <lineage>
        <taxon>Bacteria</taxon>
        <taxon>Pseudomonadati</taxon>
        <taxon>Pseudomonadota</taxon>
        <taxon>Alphaproteobacteria</taxon>
        <taxon>Hyphomicrobiales</taxon>
        <taxon>Methylobacteriaceae</taxon>
        <taxon>Methylobacterium</taxon>
    </lineage>
</organism>
<keyword evidence="4" id="KW-1185">Reference proteome</keyword>
<sequence length="714" mass="73480">MGGAVSLFGAKKKRAVTPDYTGLQIQTASSALPVAIIYGTNRAAPNLIWHDGFQTHAQRSKTSGGKGGGQKATVTGYTYSTWLMLGIGEGPIQGIGTIWNGQASAAYPAYGLSLVSGTTPQEPWAPAMARYGDAALAYPGTAYAASPDFDLGSSASIPQLAFEVRGRLVGSSSSADDADPAAMLVDFLTNAQYGVGFPAASLDARTILGSPGDGSYQTACAALGLALSPVLADQETANSILTRWLLLTNAAPVWSGGLLKIVPYGDLPVTGGTVAGGTVTFQPNVTPVYELTDDDFLHAEDEDPVRLTRSDPHGIPNLQRIECSDRGHAYAATTVEARDQSAIERFGLKAGASVTAREICALPVAGLVAQLLLQRALYIRNTYTFRLSWEYCLLEPMDIVTLTDPGLGLARTPVRIREIEEDEEGLLTVVAEEFPGGVATATLYPVTGSAGRSINRDVAAAPVNPPVIFEPPPELTGGEAQVWIAASGGSGGVADPNWGGANVWISRDGVSYAEIGTITAPARHGVLTAPLPMPAGPNPDTASTLAVDLGCSAGVLTGGTLADAQAAVTLALVDRELVAYASATLTGPNAYALTTLMRGLYGSAPAPHAAGAPFARLDDAVFKYVLPAAYVGVPLSLKLQSFNVFGGALQDLATCVATTYTPLGSGRMGPVAEALAAGNPVDLGIASQTAAQADDLGLASDPYPTFIDLGLASS</sequence>
<dbReference type="PATRIC" id="fig|1187852.3.peg.2729"/>
<dbReference type="InterPro" id="IPR032876">
    <property type="entry name" value="J_dom"/>
</dbReference>
<evidence type="ECO:0000259" key="2">
    <source>
        <dbReference type="Pfam" id="PF23666"/>
    </source>
</evidence>
<evidence type="ECO:0000259" key="1">
    <source>
        <dbReference type="Pfam" id="PF13550"/>
    </source>
</evidence>
<dbReference type="EMBL" id="LABZ01000020">
    <property type="protein sequence ID" value="KMO44422.1"/>
    <property type="molecule type" value="Genomic_DNA"/>
</dbReference>
<dbReference type="Pfam" id="PF13550">
    <property type="entry name" value="Phage-tail_3"/>
    <property type="match status" value="1"/>
</dbReference>
<comment type="caution">
    <text evidence="3">The sequence shown here is derived from an EMBL/GenBank/DDBJ whole genome shotgun (WGS) entry which is preliminary data.</text>
</comment>
<feature type="domain" description="Rcc01698-like C-terminal" evidence="2">
    <location>
        <begin position="522"/>
        <end position="614"/>
    </location>
</feature>
<dbReference type="InterPro" id="IPR056490">
    <property type="entry name" value="Rcc01698_C"/>
</dbReference>
<proteinExistence type="predicted"/>